<dbReference type="Gene3D" id="3.30.420.10">
    <property type="entry name" value="Ribonuclease H-like superfamily/Ribonuclease H"/>
    <property type="match status" value="1"/>
</dbReference>
<dbReference type="OrthoDB" id="6432034at2759"/>
<comment type="caution">
    <text evidence="1">The sequence shown here is derived from an EMBL/GenBank/DDBJ whole genome shotgun (WGS) entry which is preliminary data.</text>
</comment>
<proteinExistence type="predicted"/>
<dbReference type="Proteomes" id="UP000499080">
    <property type="component" value="Unassembled WGS sequence"/>
</dbReference>
<evidence type="ECO:0008006" key="3">
    <source>
        <dbReference type="Google" id="ProtNLM"/>
    </source>
</evidence>
<dbReference type="InterPro" id="IPR036397">
    <property type="entry name" value="RNaseH_sf"/>
</dbReference>
<dbReference type="InterPro" id="IPR052709">
    <property type="entry name" value="Transposase-MT_Hybrid"/>
</dbReference>
<dbReference type="AlphaFoldDB" id="A0A4Y2FNL6"/>
<name>A0A4Y2FNL6_ARAVE</name>
<dbReference type="PANTHER" id="PTHR46060:SF1">
    <property type="entry name" value="MARINER MOS1 TRANSPOSASE-LIKE PROTEIN"/>
    <property type="match status" value="1"/>
</dbReference>
<accession>A0A4Y2FNL6</accession>
<sequence length="114" mass="13761">MLIKIRDVIREKRRNEFRSKVVFFHQDTARPHVRTMTDWTLYNLEWDLMQHPPYSPDMAPLDFYLFCHLQLHLDRAIFNSNEEIINEAISFWTRARHSSSQKGLKSCQNVGRRL</sequence>
<evidence type="ECO:0000313" key="1">
    <source>
        <dbReference type="EMBL" id="GBM42791.1"/>
    </source>
</evidence>
<gene>
    <name evidence="1" type="ORF">AVEN_228567_1</name>
</gene>
<reference evidence="1 2" key="1">
    <citation type="journal article" date="2019" name="Sci. Rep.">
        <title>Orb-weaving spider Araneus ventricosus genome elucidates the spidroin gene catalogue.</title>
        <authorList>
            <person name="Kono N."/>
            <person name="Nakamura H."/>
            <person name="Ohtoshi R."/>
            <person name="Moran D.A.P."/>
            <person name="Shinohara A."/>
            <person name="Yoshida Y."/>
            <person name="Fujiwara M."/>
            <person name="Mori M."/>
            <person name="Tomita M."/>
            <person name="Arakawa K."/>
        </authorList>
    </citation>
    <scope>NUCLEOTIDE SEQUENCE [LARGE SCALE GENOMIC DNA]</scope>
</reference>
<keyword evidence="2" id="KW-1185">Reference proteome</keyword>
<evidence type="ECO:0000313" key="2">
    <source>
        <dbReference type="Proteomes" id="UP000499080"/>
    </source>
</evidence>
<dbReference type="PANTHER" id="PTHR46060">
    <property type="entry name" value="MARINER MOS1 TRANSPOSASE-LIKE PROTEIN"/>
    <property type="match status" value="1"/>
</dbReference>
<dbReference type="GO" id="GO:0003676">
    <property type="term" value="F:nucleic acid binding"/>
    <property type="evidence" value="ECO:0007669"/>
    <property type="project" value="InterPro"/>
</dbReference>
<dbReference type="EMBL" id="BGPR01001005">
    <property type="protein sequence ID" value="GBM42791.1"/>
    <property type="molecule type" value="Genomic_DNA"/>
</dbReference>
<organism evidence="1 2">
    <name type="scientific">Araneus ventricosus</name>
    <name type="common">Orbweaver spider</name>
    <name type="synonym">Epeira ventricosa</name>
    <dbReference type="NCBI Taxonomy" id="182803"/>
    <lineage>
        <taxon>Eukaryota</taxon>
        <taxon>Metazoa</taxon>
        <taxon>Ecdysozoa</taxon>
        <taxon>Arthropoda</taxon>
        <taxon>Chelicerata</taxon>
        <taxon>Arachnida</taxon>
        <taxon>Araneae</taxon>
        <taxon>Araneomorphae</taxon>
        <taxon>Entelegynae</taxon>
        <taxon>Araneoidea</taxon>
        <taxon>Araneidae</taxon>
        <taxon>Araneus</taxon>
    </lineage>
</organism>
<protein>
    <recommendedName>
        <fullName evidence="3">Histone-lysine N-methyltransferase SETMAR</fullName>
    </recommendedName>
</protein>